<evidence type="ECO:0000313" key="1">
    <source>
        <dbReference type="EMBL" id="TGY95469.1"/>
    </source>
</evidence>
<organism evidence="1 2">
    <name type="scientific">Petralouisia muris</name>
    <dbReference type="NCBI Taxonomy" id="3032872"/>
    <lineage>
        <taxon>Bacteria</taxon>
        <taxon>Bacillati</taxon>
        <taxon>Bacillota</taxon>
        <taxon>Clostridia</taxon>
        <taxon>Lachnospirales</taxon>
        <taxon>Lachnospiraceae</taxon>
        <taxon>Petralouisia</taxon>
    </lineage>
</organism>
<dbReference type="Proteomes" id="UP000304953">
    <property type="component" value="Unassembled WGS sequence"/>
</dbReference>
<protein>
    <submittedName>
        <fullName evidence="1">LysR family transcriptional regulator</fullName>
    </submittedName>
</protein>
<accession>A0AC61RUB4</accession>
<comment type="caution">
    <text evidence="1">The sequence shown here is derived from an EMBL/GenBank/DDBJ whole genome shotgun (WGS) entry which is preliminary data.</text>
</comment>
<name>A0AC61RUB4_9FIRM</name>
<dbReference type="EMBL" id="SRYA01000029">
    <property type="protein sequence ID" value="TGY95469.1"/>
    <property type="molecule type" value="Genomic_DNA"/>
</dbReference>
<evidence type="ECO:0000313" key="2">
    <source>
        <dbReference type="Proteomes" id="UP000304953"/>
    </source>
</evidence>
<keyword evidence="2" id="KW-1185">Reference proteome</keyword>
<reference evidence="1" key="1">
    <citation type="submission" date="2019-04" db="EMBL/GenBank/DDBJ databases">
        <title>Microbes associate with the intestines of laboratory mice.</title>
        <authorList>
            <person name="Navarre W."/>
            <person name="Wong E."/>
            <person name="Huang K."/>
            <person name="Tropini C."/>
            <person name="Ng K."/>
            <person name="Yu B."/>
        </authorList>
    </citation>
    <scope>NUCLEOTIDE SEQUENCE</scope>
    <source>
        <strain evidence="1">NM01_1-7b</strain>
    </source>
</reference>
<proteinExistence type="predicted"/>
<sequence>MNLSQLYYFVTLAETEHYSRAAEILSITQPSLSHAIAKLEEELETELFEKKGRNVVLTKYGKVFLEHARESLQTLEIGVKKTKALTGRNSGVIDLAYIYTLGLEFVPKLVRQFMKEHPQLDVQFRFTVGNTVEIIRGLKEEKYDVAFCSRKEEEKQLAFEPVAEEKLVVVVSKNHPLSAKNEISLKETEPYPQIFFTRSSGLRPTVVKMFDMAGIAPRIAYEIEEDGAMAGLVAGNFGIAVMPEVPVLKYLDVKTLNITDPVIERYIYMAQIKGQYQPPVLKKFLKYVQNLQLKK</sequence>
<gene>
    <name evidence="1" type="ORF">E5329_14860</name>
</gene>